<name>A0AAV6W9B7_9LAMI</name>
<evidence type="ECO:0000256" key="3">
    <source>
        <dbReference type="ARBA" id="ARBA00023125"/>
    </source>
</evidence>
<dbReference type="EMBL" id="WHWC01000016">
    <property type="protein sequence ID" value="KAG8367071.1"/>
    <property type="molecule type" value="Genomic_DNA"/>
</dbReference>
<dbReference type="CDD" id="cd00167">
    <property type="entry name" value="SANT"/>
    <property type="match status" value="2"/>
</dbReference>
<keyword evidence="2" id="KW-0677">Repeat</keyword>
<keyword evidence="8" id="KW-1185">Reference proteome</keyword>
<dbReference type="GO" id="GO:0000981">
    <property type="term" value="F:DNA-binding transcription factor activity, RNA polymerase II-specific"/>
    <property type="evidence" value="ECO:0007669"/>
    <property type="project" value="TreeGrafter"/>
</dbReference>
<dbReference type="GO" id="GO:0005634">
    <property type="term" value="C:nucleus"/>
    <property type="evidence" value="ECO:0007669"/>
    <property type="project" value="UniProtKB-SubCell"/>
</dbReference>
<dbReference type="PANTHER" id="PTHR45614">
    <property type="entry name" value="MYB PROTEIN-RELATED"/>
    <property type="match status" value="1"/>
</dbReference>
<feature type="domain" description="Myb-like" evidence="5">
    <location>
        <begin position="117"/>
        <end position="167"/>
    </location>
</feature>
<evidence type="ECO:0000256" key="4">
    <source>
        <dbReference type="ARBA" id="ARBA00023242"/>
    </source>
</evidence>
<evidence type="ECO:0000256" key="2">
    <source>
        <dbReference type="ARBA" id="ARBA00022737"/>
    </source>
</evidence>
<dbReference type="Proteomes" id="UP000826271">
    <property type="component" value="Unassembled WGS sequence"/>
</dbReference>
<proteinExistence type="predicted"/>
<dbReference type="Pfam" id="PF13921">
    <property type="entry name" value="Myb_DNA-bind_6"/>
    <property type="match status" value="1"/>
</dbReference>
<evidence type="ECO:0000259" key="5">
    <source>
        <dbReference type="PROSITE" id="PS50090"/>
    </source>
</evidence>
<keyword evidence="3" id="KW-0238">DNA-binding</keyword>
<evidence type="ECO:0000313" key="8">
    <source>
        <dbReference type="Proteomes" id="UP000826271"/>
    </source>
</evidence>
<organism evidence="7 8">
    <name type="scientific">Buddleja alternifolia</name>
    <dbReference type="NCBI Taxonomy" id="168488"/>
    <lineage>
        <taxon>Eukaryota</taxon>
        <taxon>Viridiplantae</taxon>
        <taxon>Streptophyta</taxon>
        <taxon>Embryophyta</taxon>
        <taxon>Tracheophyta</taxon>
        <taxon>Spermatophyta</taxon>
        <taxon>Magnoliopsida</taxon>
        <taxon>eudicotyledons</taxon>
        <taxon>Gunneridae</taxon>
        <taxon>Pentapetalae</taxon>
        <taxon>asterids</taxon>
        <taxon>lamiids</taxon>
        <taxon>Lamiales</taxon>
        <taxon>Scrophulariaceae</taxon>
        <taxon>Buddlejeae</taxon>
        <taxon>Buddleja</taxon>
    </lineage>
</organism>
<dbReference type="SMART" id="SM00717">
    <property type="entry name" value="SANT"/>
    <property type="match status" value="2"/>
</dbReference>
<dbReference type="GO" id="GO:0000978">
    <property type="term" value="F:RNA polymerase II cis-regulatory region sequence-specific DNA binding"/>
    <property type="evidence" value="ECO:0007669"/>
    <property type="project" value="TreeGrafter"/>
</dbReference>
<dbReference type="InterPro" id="IPR001005">
    <property type="entry name" value="SANT/Myb"/>
</dbReference>
<feature type="domain" description="HTH myb-type" evidence="6">
    <location>
        <begin position="65"/>
        <end position="120"/>
    </location>
</feature>
<dbReference type="FunFam" id="1.10.10.60:FF:000010">
    <property type="entry name" value="Transcriptional activator Myb isoform A"/>
    <property type="match status" value="1"/>
</dbReference>
<protein>
    <submittedName>
        <fullName evidence="7">Uncharacterized protein</fullName>
    </submittedName>
</protein>
<keyword evidence="4" id="KW-0539">Nucleus</keyword>
<dbReference type="PROSITE" id="PS51294">
    <property type="entry name" value="HTH_MYB"/>
    <property type="match status" value="2"/>
</dbReference>
<dbReference type="InterPro" id="IPR009057">
    <property type="entry name" value="Homeodomain-like_sf"/>
</dbReference>
<accession>A0AAV6W9B7</accession>
<dbReference type="Gene3D" id="1.10.10.60">
    <property type="entry name" value="Homeodomain-like"/>
    <property type="match status" value="2"/>
</dbReference>
<sequence>MGEATANATQDEEQKEDSAQEGTILLLWSLLCSIGGEHLLDHVWKELVSAMEASRAGLRANGKKRRACHKWHWNREEDELLTTLVNKHGLGSWDYIAKHIRGRTGKSCRIRWINQLDPKIDKSPFSGEEHRRLIELHRQYGNRWSTIVRFFPGRTDNQVKNQYHVLVGSRHMKASGPCSSTDACGPIKSRSTGLSQYGSVSTVPVGSQFSSANYCGSSSSVYGRNDVSTHQITSHGDSLMSDANSALFSELCSSVAQPQQGEGNKDYPFIDFLGVGKSD</sequence>
<evidence type="ECO:0000313" key="7">
    <source>
        <dbReference type="EMBL" id="KAG8367071.1"/>
    </source>
</evidence>
<dbReference type="PROSITE" id="PS50090">
    <property type="entry name" value="MYB_LIKE"/>
    <property type="match status" value="2"/>
</dbReference>
<feature type="domain" description="Myb-like" evidence="5">
    <location>
        <begin position="73"/>
        <end position="116"/>
    </location>
</feature>
<comment type="caution">
    <text evidence="7">The sequence shown here is derived from an EMBL/GenBank/DDBJ whole genome shotgun (WGS) entry which is preliminary data.</text>
</comment>
<dbReference type="InterPro" id="IPR050560">
    <property type="entry name" value="MYB_TF"/>
</dbReference>
<evidence type="ECO:0000259" key="6">
    <source>
        <dbReference type="PROSITE" id="PS51294"/>
    </source>
</evidence>
<comment type="subcellular location">
    <subcellularLocation>
        <location evidence="1">Nucleus</location>
    </subcellularLocation>
</comment>
<dbReference type="SUPFAM" id="SSF46689">
    <property type="entry name" value="Homeodomain-like"/>
    <property type="match status" value="1"/>
</dbReference>
<dbReference type="PANTHER" id="PTHR45614:SF264">
    <property type="entry name" value="HOMEODOMAIN-RELATED"/>
    <property type="match status" value="1"/>
</dbReference>
<evidence type="ECO:0000256" key="1">
    <source>
        <dbReference type="ARBA" id="ARBA00004123"/>
    </source>
</evidence>
<gene>
    <name evidence="7" type="ORF">BUALT_Bualt16G0034500</name>
</gene>
<dbReference type="InterPro" id="IPR017930">
    <property type="entry name" value="Myb_dom"/>
</dbReference>
<feature type="domain" description="HTH myb-type" evidence="6">
    <location>
        <begin position="122"/>
        <end position="171"/>
    </location>
</feature>
<dbReference type="AlphaFoldDB" id="A0AAV6W9B7"/>
<reference evidence="7" key="1">
    <citation type="submission" date="2019-10" db="EMBL/GenBank/DDBJ databases">
        <authorList>
            <person name="Zhang R."/>
            <person name="Pan Y."/>
            <person name="Wang J."/>
            <person name="Ma R."/>
            <person name="Yu S."/>
        </authorList>
    </citation>
    <scope>NUCLEOTIDE SEQUENCE</scope>
    <source>
        <strain evidence="7">LA-IB0</strain>
        <tissue evidence="7">Leaf</tissue>
    </source>
</reference>